<accession>A0A9D4CMR8</accession>
<proteinExistence type="predicted"/>
<evidence type="ECO:0000256" key="1">
    <source>
        <dbReference type="SAM" id="MobiDB-lite"/>
    </source>
</evidence>
<sequence>MSCENKWPKMKGSTISKDISSENKRHWLLGTAPKIVRNGRYRDWERSGAKIGKPPEGFGKGTVPRY</sequence>
<comment type="caution">
    <text evidence="2">The sequence shown here is derived from an EMBL/GenBank/DDBJ whole genome shotgun (WGS) entry which is preliminary data.</text>
</comment>
<dbReference type="EMBL" id="JAIWYP010000012">
    <property type="protein sequence ID" value="KAH3727576.1"/>
    <property type="molecule type" value="Genomic_DNA"/>
</dbReference>
<protein>
    <submittedName>
        <fullName evidence="2">Uncharacterized protein</fullName>
    </submittedName>
</protein>
<evidence type="ECO:0000313" key="3">
    <source>
        <dbReference type="Proteomes" id="UP000828390"/>
    </source>
</evidence>
<reference evidence="2" key="1">
    <citation type="journal article" date="2019" name="bioRxiv">
        <title>The Genome of the Zebra Mussel, Dreissena polymorpha: A Resource for Invasive Species Research.</title>
        <authorList>
            <person name="McCartney M.A."/>
            <person name="Auch B."/>
            <person name="Kono T."/>
            <person name="Mallez S."/>
            <person name="Zhang Y."/>
            <person name="Obille A."/>
            <person name="Becker A."/>
            <person name="Abrahante J.E."/>
            <person name="Garbe J."/>
            <person name="Badalamenti J.P."/>
            <person name="Herman A."/>
            <person name="Mangelson H."/>
            <person name="Liachko I."/>
            <person name="Sullivan S."/>
            <person name="Sone E.D."/>
            <person name="Koren S."/>
            <person name="Silverstein K.A.T."/>
            <person name="Beckman K.B."/>
            <person name="Gohl D.M."/>
        </authorList>
    </citation>
    <scope>NUCLEOTIDE SEQUENCE</scope>
    <source>
        <strain evidence="2">Duluth1</strain>
        <tissue evidence="2">Whole animal</tissue>
    </source>
</reference>
<evidence type="ECO:0000313" key="2">
    <source>
        <dbReference type="EMBL" id="KAH3727576.1"/>
    </source>
</evidence>
<feature type="region of interest" description="Disordered" evidence="1">
    <location>
        <begin position="46"/>
        <end position="66"/>
    </location>
</feature>
<dbReference type="AlphaFoldDB" id="A0A9D4CMR8"/>
<name>A0A9D4CMR8_DREPO</name>
<dbReference type="Proteomes" id="UP000828390">
    <property type="component" value="Unassembled WGS sequence"/>
</dbReference>
<reference evidence="2" key="2">
    <citation type="submission" date="2020-11" db="EMBL/GenBank/DDBJ databases">
        <authorList>
            <person name="McCartney M.A."/>
            <person name="Auch B."/>
            <person name="Kono T."/>
            <person name="Mallez S."/>
            <person name="Becker A."/>
            <person name="Gohl D.M."/>
            <person name="Silverstein K.A.T."/>
            <person name="Koren S."/>
            <person name="Bechman K.B."/>
            <person name="Herman A."/>
            <person name="Abrahante J.E."/>
            <person name="Garbe J."/>
        </authorList>
    </citation>
    <scope>NUCLEOTIDE SEQUENCE</scope>
    <source>
        <strain evidence="2">Duluth1</strain>
        <tissue evidence="2">Whole animal</tissue>
    </source>
</reference>
<gene>
    <name evidence="2" type="ORF">DPMN_053515</name>
</gene>
<organism evidence="2 3">
    <name type="scientific">Dreissena polymorpha</name>
    <name type="common">Zebra mussel</name>
    <name type="synonym">Mytilus polymorpha</name>
    <dbReference type="NCBI Taxonomy" id="45954"/>
    <lineage>
        <taxon>Eukaryota</taxon>
        <taxon>Metazoa</taxon>
        <taxon>Spiralia</taxon>
        <taxon>Lophotrochozoa</taxon>
        <taxon>Mollusca</taxon>
        <taxon>Bivalvia</taxon>
        <taxon>Autobranchia</taxon>
        <taxon>Heteroconchia</taxon>
        <taxon>Euheterodonta</taxon>
        <taxon>Imparidentia</taxon>
        <taxon>Neoheterodontei</taxon>
        <taxon>Myida</taxon>
        <taxon>Dreissenoidea</taxon>
        <taxon>Dreissenidae</taxon>
        <taxon>Dreissena</taxon>
    </lineage>
</organism>
<keyword evidence="3" id="KW-1185">Reference proteome</keyword>